<dbReference type="GO" id="GO:0019509">
    <property type="term" value="P:L-methionine salvage from methylthioadenosine"/>
    <property type="evidence" value="ECO:0007669"/>
    <property type="project" value="InterPro"/>
</dbReference>
<dbReference type="InterPro" id="IPR036412">
    <property type="entry name" value="HAD-like_sf"/>
</dbReference>
<protein>
    <recommendedName>
        <fullName evidence="5">Acireductone synthase</fullName>
    </recommendedName>
</protein>
<dbReference type="Gene3D" id="1.10.720.60">
    <property type="match status" value="1"/>
</dbReference>
<dbReference type="InterPro" id="IPR006439">
    <property type="entry name" value="HAD-SF_hydro_IA"/>
</dbReference>
<dbReference type="SFLD" id="SFLDS00003">
    <property type="entry name" value="Haloacid_Dehalogenase"/>
    <property type="match status" value="1"/>
</dbReference>
<evidence type="ECO:0000256" key="3">
    <source>
        <dbReference type="ARBA" id="ARBA00023167"/>
    </source>
</evidence>
<dbReference type="InterPro" id="IPR023943">
    <property type="entry name" value="Enolase-ppase_E1"/>
</dbReference>
<evidence type="ECO:0000256" key="1">
    <source>
        <dbReference type="ARBA" id="ARBA00022605"/>
    </source>
</evidence>
<reference evidence="4" key="1">
    <citation type="submission" date="2018-05" db="EMBL/GenBank/DDBJ databases">
        <authorList>
            <person name="Lanie J.A."/>
            <person name="Ng W.-L."/>
            <person name="Kazmierczak K.M."/>
            <person name="Andrzejewski T.M."/>
            <person name="Davidsen T.M."/>
            <person name="Wayne K.J."/>
            <person name="Tettelin H."/>
            <person name="Glass J.I."/>
            <person name="Rusch D."/>
            <person name="Podicherti R."/>
            <person name="Tsui H.-C.T."/>
            <person name="Winkler M.E."/>
        </authorList>
    </citation>
    <scope>NUCLEOTIDE SEQUENCE</scope>
</reference>
<dbReference type="PANTHER" id="PTHR20371:SF1">
    <property type="entry name" value="ENOLASE-PHOSPHATASE E1"/>
    <property type="match status" value="1"/>
</dbReference>
<dbReference type="SFLD" id="SFLDF00044">
    <property type="entry name" value="enolase-phosphatase"/>
    <property type="match status" value="1"/>
</dbReference>
<dbReference type="HAMAP" id="MF_01681">
    <property type="entry name" value="Salvage_MtnC"/>
    <property type="match status" value="1"/>
</dbReference>
<evidence type="ECO:0000256" key="2">
    <source>
        <dbReference type="ARBA" id="ARBA00022801"/>
    </source>
</evidence>
<dbReference type="GO" id="GO:0000287">
    <property type="term" value="F:magnesium ion binding"/>
    <property type="evidence" value="ECO:0007669"/>
    <property type="project" value="InterPro"/>
</dbReference>
<dbReference type="NCBIfam" id="TIGR01691">
    <property type="entry name" value="enolase-ppase"/>
    <property type="match status" value="1"/>
</dbReference>
<dbReference type="Pfam" id="PF00702">
    <property type="entry name" value="Hydrolase"/>
    <property type="match status" value="1"/>
</dbReference>
<sequence>MIKAILTDIEGTTSSISFVKDILFPYAEKNLPAFIRTNRQKNSVRKELNEVAKISNIPSHNVEALITKLIEWIKADKKTTPLKSLQGMIWKKGYKNADYKAHIYNDAIQKLVEWREKNIKIFVYSSGSIQAQKLFFQYSLYGDARSLFNDYFDTTIGVKKNQDSYKKISQAIGISSGQILFLSDIESELNAAKNVGYDTCWVIRPDDSEVDIETIQSDHQVVSSFHDIKI</sequence>
<dbReference type="SFLD" id="SFLDG01133">
    <property type="entry name" value="C1.5.4:_Enolase-phosphatase_Li"/>
    <property type="match status" value="1"/>
</dbReference>
<accession>A0A381PUX8</accession>
<name>A0A381PUX8_9ZZZZ</name>
<evidence type="ECO:0008006" key="5">
    <source>
        <dbReference type="Google" id="ProtNLM"/>
    </source>
</evidence>
<dbReference type="PANTHER" id="PTHR20371">
    <property type="entry name" value="ENOLASE-PHOSPHATASE E1"/>
    <property type="match status" value="1"/>
</dbReference>
<dbReference type="SFLD" id="SFLDG01129">
    <property type="entry name" value="C1.5:_HAD__Beta-PGM__Phosphata"/>
    <property type="match status" value="1"/>
</dbReference>
<dbReference type="NCBIfam" id="TIGR01549">
    <property type="entry name" value="HAD-SF-IA-v1"/>
    <property type="match status" value="1"/>
</dbReference>
<proteinExistence type="inferred from homology"/>
<evidence type="ECO:0000313" key="4">
    <source>
        <dbReference type="EMBL" id="SUZ70871.1"/>
    </source>
</evidence>
<dbReference type="GO" id="GO:0043874">
    <property type="term" value="F:acireductone synthase activity"/>
    <property type="evidence" value="ECO:0007669"/>
    <property type="project" value="InterPro"/>
</dbReference>
<keyword evidence="1" id="KW-0028">Amino-acid biosynthesis</keyword>
<organism evidence="4">
    <name type="scientific">marine metagenome</name>
    <dbReference type="NCBI Taxonomy" id="408172"/>
    <lineage>
        <taxon>unclassified sequences</taxon>
        <taxon>metagenomes</taxon>
        <taxon>ecological metagenomes</taxon>
    </lineage>
</organism>
<dbReference type="InterPro" id="IPR023214">
    <property type="entry name" value="HAD_sf"/>
</dbReference>
<gene>
    <name evidence="4" type="ORF">METZ01_LOCUS23725</name>
</gene>
<dbReference type="SUPFAM" id="SSF56784">
    <property type="entry name" value="HAD-like"/>
    <property type="match status" value="1"/>
</dbReference>
<keyword evidence="3" id="KW-0486">Methionine biosynthesis</keyword>
<dbReference type="AlphaFoldDB" id="A0A381PUX8"/>
<dbReference type="Gene3D" id="3.40.50.1000">
    <property type="entry name" value="HAD superfamily/HAD-like"/>
    <property type="match status" value="1"/>
</dbReference>
<dbReference type="CDD" id="cd01629">
    <property type="entry name" value="HAD_EP"/>
    <property type="match status" value="1"/>
</dbReference>
<dbReference type="EMBL" id="UINC01001104">
    <property type="protein sequence ID" value="SUZ70871.1"/>
    <property type="molecule type" value="Genomic_DNA"/>
</dbReference>
<keyword evidence="2" id="KW-0378">Hydrolase</keyword>